<dbReference type="GO" id="GO:0016887">
    <property type="term" value="F:ATP hydrolysis activity"/>
    <property type="evidence" value="ECO:0007669"/>
    <property type="project" value="InterPro"/>
</dbReference>
<evidence type="ECO:0000256" key="4">
    <source>
        <dbReference type="ARBA" id="ARBA00022741"/>
    </source>
</evidence>
<dbReference type="RefSeq" id="WP_181929913.1">
    <property type="nucleotide sequence ID" value="NZ_CP054698.1"/>
</dbReference>
<feature type="domain" description="ABC transporter" evidence="9">
    <location>
        <begin position="374"/>
        <end position="596"/>
    </location>
</feature>
<dbReference type="InterPro" id="IPR027417">
    <property type="entry name" value="P-loop_NTPase"/>
</dbReference>
<dbReference type="GO" id="GO:0005524">
    <property type="term" value="F:ATP binding"/>
    <property type="evidence" value="ECO:0007669"/>
    <property type="project" value="UniProtKB-KW"/>
</dbReference>
<dbReference type="GO" id="GO:0140359">
    <property type="term" value="F:ABC-type transporter activity"/>
    <property type="evidence" value="ECO:0007669"/>
    <property type="project" value="InterPro"/>
</dbReference>
<evidence type="ECO:0000259" key="9">
    <source>
        <dbReference type="PROSITE" id="PS50893"/>
    </source>
</evidence>
<dbReference type="SMART" id="SM00382">
    <property type="entry name" value="AAA"/>
    <property type="match status" value="1"/>
</dbReference>
<keyword evidence="5 11" id="KW-0067">ATP-binding</keyword>
<feature type="transmembrane region" description="Helical" evidence="8">
    <location>
        <begin position="50"/>
        <end position="73"/>
    </location>
</feature>
<dbReference type="Gene3D" id="3.40.50.300">
    <property type="entry name" value="P-loop containing nucleotide triphosphate hydrolases"/>
    <property type="match status" value="1"/>
</dbReference>
<dbReference type="SUPFAM" id="SSF90123">
    <property type="entry name" value="ABC transporter transmembrane region"/>
    <property type="match status" value="1"/>
</dbReference>
<keyword evidence="2" id="KW-0813">Transport</keyword>
<dbReference type="PROSITE" id="PS50929">
    <property type="entry name" value="ABC_TM1F"/>
    <property type="match status" value="1"/>
</dbReference>
<dbReference type="Gene3D" id="1.20.1560.10">
    <property type="entry name" value="ABC transporter type 1, transmembrane domain"/>
    <property type="match status" value="1"/>
</dbReference>
<feature type="transmembrane region" description="Helical" evidence="8">
    <location>
        <begin position="93"/>
        <end position="114"/>
    </location>
</feature>
<keyword evidence="7 8" id="KW-0472">Membrane</keyword>
<dbReference type="InterPro" id="IPR003593">
    <property type="entry name" value="AAA+_ATPase"/>
</dbReference>
<dbReference type="GO" id="GO:0005886">
    <property type="term" value="C:plasma membrane"/>
    <property type="evidence" value="ECO:0007669"/>
    <property type="project" value="UniProtKB-SubCell"/>
</dbReference>
<dbReference type="InterPro" id="IPR036640">
    <property type="entry name" value="ABC1_TM_sf"/>
</dbReference>
<evidence type="ECO:0000256" key="3">
    <source>
        <dbReference type="ARBA" id="ARBA00022692"/>
    </source>
</evidence>
<feature type="domain" description="ABC transmembrane type-1" evidence="10">
    <location>
        <begin position="54"/>
        <end position="338"/>
    </location>
</feature>
<dbReference type="Proteomes" id="UP000514713">
    <property type="component" value="Chromosome"/>
</dbReference>
<dbReference type="PANTHER" id="PTHR11384:SF59">
    <property type="entry name" value="LYSOSOMAL COBALAMIN TRANSPORTER ABCD4"/>
    <property type="match status" value="1"/>
</dbReference>
<dbReference type="CDD" id="cd03223">
    <property type="entry name" value="ABCD_peroxisomal_ALDP"/>
    <property type="match status" value="1"/>
</dbReference>
<dbReference type="InterPro" id="IPR011527">
    <property type="entry name" value="ABC1_TM_dom"/>
</dbReference>
<evidence type="ECO:0000256" key="7">
    <source>
        <dbReference type="ARBA" id="ARBA00023136"/>
    </source>
</evidence>
<sequence>MPTQVVQAQPSTNAFLGFLQFWKDVKAVAQPYWYPHEPGDRAFSEVIRSWGMLILLILLIIALVGANVFNSFINRYLADIIIKEKEISQFYDALLLYGSALALGTLLAGFSRLVRKKIALDWYQWLNNNILSKYLNSRAYYKINFKSDIDNPDQRLSQEIEPIASNALSFSATLLEKILEMTAFLLVLLSISESVALILVTYTVIGNFIAVYLTQELNKINREELEAKADYTYCLTHLRTHAESVAFFRGEKQESNIIARRFSNLIKNAKRKIDWERNSEIFNRGYQSVIQIFPYIVFGPLQIRGEMEFGEIIQASVCCYFFANALGDLINEFGNSGRFSSYVERLSEFSNALEEVTKEPENVSTIKTIEENHLAFENVTLQTPNYEQVIVEDLSLSIQPGEGLLIVGPSGRGKSSLLRAIAGLWNAGTGRLVRPPLEEVLFLPQRPYIILGTLREQLLYPNTNRQITDVELKAVLQQVNLQNLLSRVDGFDTEVPWENILSIGEQQRLAFARLLVTHPSFTILDEATSALDLKNEGSLYQQLQSTKTTFISVGHRESLFDYHQWVLELSQDSSWQLVTVQDYRNQKVSLTKPPTDGQIKIDDLSQYKAKHKSEISTSEKLTHKEMNELTYYSLSTIRSKASKGESITTKDGVSYGYDKDPKVLKWVRV</sequence>
<dbReference type="InterPro" id="IPR050835">
    <property type="entry name" value="ABC_transporter_sub-D"/>
</dbReference>
<gene>
    <name evidence="11" type="ORF">HUN01_34375</name>
</gene>
<reference evidence="12" key="1">
    <citation type="submission" date="2020-06" db="EMBL/GenBank/DDBJ databases">
        <title>Nostoc edaphicum CCNP1411 genome.</title>
        <authorList>
            <person name="Fidor A."/>
            <person name="Grabski M."/>
            <person name="Gawor J."/>
            <person name="Gromadka R."/>
            <person name="Wegrzyn G."/>
            <person name="Mazur-Marzec H."/>
        </authorList>
    </citation>
    <scope>NUCLEOTIDE SEQUENCE [LARGE SCALE GENOMIC DNA]</scope>
    <source>
        <strain evidence="12">CCNP1411</strain>
    </source>
</reference>
<keyword evidence="6 8" id="KW-1133">Transmembrane helix</keyword>
<dbReference type="Pfam" id="PF06472">
    <property type="entry name" value="ABC_membrane_2"/>
    <property type="match status" value="1"/>
</dbReference>
<dbReference type="EMBL" id="CP054698">
    <property type="protein sequence ID" value="QMS92430.1"/>
    <property type="molecule type" value="Genomic_DNA"/>
</dbReference>
<dbReference type="Pfam" id="PF00005">
    <property type="entry name" value="ABC_tran"/>
    <property type="match status" value="1"/>
</dbReference>
<evidence type="ECO:0000313" key="11">
    <source>
        <dbReference type="EMBL" id="QMS92430.1"/>
    </source>
</evidence>
<dbReference type="AlphaFoldDB" id="A0A7D7LI46"/>
<evidence type="ECO:0000259" key="10">
    <source>
        <dbReference type="PROSITE" id="PS50929"/>
    </source>
</evidence>
<dbReference type="PROSITE" id="PS50893">
    <property type="entry name" value="ABC_TRANSPORTER_2"/>
    <property type="match status" value="1"/>
</dbReference>
<evidence type="ECO:0000256" key="8">
    <source>
        <dbReference type="SAM" id="Phobius"/>
    </source>
</evidence>
<dbReference type="PANTHER" id="PTHR11384">
    <property type="entry name" value="ATP-BINDING CASSETTE, SUB-FAMILY D MEMBER"/>
    <property type="match status" value="1"/>
</dbReference>
<name>A0A7D7LI46_9NOSO</name>
<comment type="subcellular location">
    <subcellularLocation>
        <location evidence="1">Cell membrane</location>
        <topology evidence="1">Multi-pass membrane protein</topology>
    </subcellularLocation>
</comment>
<proteinExistence type="predicted"/>
<evidence type="ECO:0000256" key="6">
    <source>
        <dbReference type="ARBA" id="ARBA00022989"/>
    </source>
</evidence>
<feature type="transmembrane region" description="Helical" evidence="8">
    <location>
        <begin position="183"/>
        <end position="213"/>
    </location>
</feature>
<keyword evidence="4" id="KW-0547">Nucleotide-binding</keyword>
<protein>
    <submittedName>
        <fullName evidence="11">ABC transporter ATP-binding protein/permease</fullName>
    </submittedName>
</protein>
<evidence type="ECO:0000256" key="1">
    <source>
        <dbReference type="ARBA" id="ARBA00004651"/>
    </source>
</evidence>
<evidence type="ECO:0000256" key="2">
    <source>
        <dbReference type="ARBA" id="ARBA00022448"/>
    </source>
</evidence>
<dbReference type="SUPFAM" id="SSF52540">
    <property type="entry name" value="P-loop containing nucleoside triphosphate hydrolases"/>
    <property type="match status" value="1"/>
</dbReference>
<organism evidence="11 12">
    <name type="scientific">Nostoc edaphicum CCNP1411</name>
    <dbReference type="NCBI Taxonomy" id="1472755"/>
    <lineage>
        <taxon>Bacteria</taxon>
        <taxon>Bacillati</taxon>
        <taxon>Cyanobacteriota</taxon>
        <taxon>Cyanophyceae</taxon>
        <taxon>Nostocales</taxon>
        <taxon>Nostocaceae</taxon>
        <taxon>Nostoc</taxon>
    </lineage>
</organism>
<evidence type="ECO:0000256" key="5">
    <source>
        <dbReference type="ARBA" id="ARBA00022840"/>
    </source>
</evidence>
<keyword evidence="12" id="KW-1185">Reference proteome</keyword>
<dbReference type="InterPro" id="IPR003439">
    <property type="entry name" value="ABC_transporter-like_ATP-bd"/>
</dbReference>
<accession>A0A7D7LI46</accession>
<dbReference type="KEGG" id="ned:HUN01_34375"/>
<keyword evidence="3 8" id="KW-0812">Transmembrane</keyword>
<evidence type="ECO:0000313" key="12">
    <source>
        <dbReference type="Proteomes" id="UP000514713"/>
    </source>
</evidence>